<name>A0A285BWT8_9PROT</name>
<evidence type="ECO:0000313" key="4">
    <source>
        <dbReference type="EMBL" id="SNX59751.1"/>
    </source>
</evidence>
<evidence type="ECO:0000313" key="5">
    <source>
        <dbReference type="Proteomes" id="UP000242498"/>
    </source>
</evidence>
<dbReference type="EMBL" id="LT907782">
    <property type="protein sequence ID" value="SNX59751.1"/>
    <property type="molecule type" value="Genomic_DNA"/>
</dbReference>
<dbReference type="InterPro" id="IPR026870">
    <property type="entry name" value="Zinc_ribbon_dom"/>
</dbReference>
<dbReference type="Proteomes" id="UP000242498">
    <property type="component" value="Chromosome I"/>
</dbReference>
<evidence type="ECO:0000256" key="2">
    <source>
        <dbReference type="SAM" id="Phobius"/>
    </source>
</evidence>
<dbReference type="AlphaFoldDB" id="A0A285BWT8"/>
<sequence>MAIIKCKECGNEISSEARNCPKCGYKIPKSIGCGTAILIIIAIFVALVMISGPDTDYVQSSPESDHSHLQALDHPSPQNKIENPGDQWIYQQSNDQMSKDLVYQAQVFSTNTVNFDFPYSGAQHGSLTLRTHPRHGKDVIFNIARGQILCYSYDKCSVLIRFDDGDPIKYTALSAADNSSETIFIENYNKFAGQMLKAKKVRISVNIYKEGSPVFEFDVSDFDVNKYRPTKIN</sequence>
<dbReference type="OrthoDB" id="8566260at2"/>
<protein>
    <recommendedName>
        <fullName evidence="3">Zinc-ribbon domain-containing protein</fullName>
    </recommendedName>
</protein>
<gene>
    <name evidence="4" type="ORF">SAMN06296273_1185</name>
</gene>
<organism evidence="4 5">
    <name type="scientific">Nitrosomonas ureae</name>
    <dbReference type="NCBI Taxonomy" id="44577"/>
    <lineage>
        <taxon>Bacteria</taxon>
        <taxon>Pseudomonadati</taxon>
        <taxon>Pseudomonadota</taxon>
        <taxon>Betaproteobacteria</taxon>
        <taxon>Nitrosomonadales</taxon>
        <taxon>Nitrosomonadaceae</taxon>
        <taxon>Nitrosomonas</taxon>
    </lineage>
</organism>
<feature type="transmembrane region" description="Helical" evidence="2">
    <location>
        <begin position="31"/>
        <end position="52"/>
    </location>
</feature>
<reference evidence="4 5" key="1">
    <citation type="submission" date="2017-08" db="EMBL/GenBank/DDBJ databases">
        <authorList>
            <person name="de Groot N.N."/>
        </authorList>
    </citation>
    <scope>NUCLEOTIDE SEQUENCE [LARGE SCALE GENOMIC DNA]</scope>
    <source>
        <strain evidence="4 5">Nm15</strain>
    </source>
</reference>
<keyword evidence="2" id="KW-1133">Transmembrane helix</keyword>
<feature type="region of interest" description="Disordered" evidence="1">
    <location>
        <begin position="58"/>
        <end position="79"/>
    </location>
</feature>
<evidence type="ECO:0000256" key="1">
    <source>
        <dbReference type="SAM" id="MobiDB-lite"/>
    </source>
</evidence>
<keyword evidence="2" id="KW-0472">Membrane</keyword>
<accession>A0A285BWT8</accession>
<keyword evidence="2" id="KW-0812">Transmembrane</keyword>
<feature type="domain" description="Zinc-ribbon" evidence="3">
    <location>
        <begin position="5"/>
        <end position="27"/>
    </location>
</feature>
<evidence type="ECO:0000259" key="3">
    <source>
        <dbReference type="Pfam" id="PF13240"/>
    </source>
</evidence>
<proteinExistence type="predicted"/>
<dbReference type="Pfam" id="PF13240">
    <property type="entry name" value="Zn_Ribbon_1"/>
    <property type="match status" value="1"/>
</dbReference>
<dbReference type="RefSeq" id="WP_096292461.1">
    <property type="nucleotide sequence ID" value="NZ_LT907782.1"/>
</dbReference>